<dbReference type="EMBL" id="JANBUK010003703">
    <property type="protein sequence ID" value="KAJ2766425.1"/>
    <property type="molecule type" value="Genomic_DNA"/>
</dbReference>
<gene>
    <name evidence="1" type="ORF">GGI18_006004</name>
</gene>
<accession>A0ACC1JSL0</accession>
<organism evidence="1 2">
    <name type="scientific">Coemansia linderi</name>
    <dbReference type="NCBI Taxonomy" id="2663919"/>
    <lineage>
        <taxon>Eukaryota</taxon>
        <taxon>Fungi</taxon>
        <taxon>Fungi incertae sedis</taxon>
        <taxon>Zoopagomycota</taxon>
        <taxon>Kickxellomycotina</taxon>
        <taxon>Kickxellomycetes</taxon>
        <taxon>Kickxellales</taxon>
        <taxon>Kickxellaceae</taxon>
        <taxon>Coemansia</taxon>
    </lineage>
</organism>
<protein>
    <submittedName>
        <fullName evidence="1">Uncharacterized protein</fullName>
    </submittedName>
</protein>
<keyword evidence="2" id="KW-1185">Reference proteome</keyword>
<evidence type="ECO:0000313" key="2">
    <source>
        <dbReference type="Proteomes" id="UP001140066"/>
    </source>
</evidence>
<proteinExistence type="predicted"/>
<reference evidence="1" key="1">
    <citation type="submission" date="2022-07" db="EMBL/GenBank/DDBJ databases">
        <title>Phylogenomic reconstructions and comparative analyses of Kickxellomycotina fungi.</title>
        <authorList>
            <person name="Reynolds N.K."/>
            <person name="Stajich J.E."/>
            <person name="Barry K."/>
            <person name="Grigoriev I.V."/>
            <person name="Crous P."/>
            <person name="Smith M.E."/>
        </authorList>
    </citation>
    <scope>NUCLEOTIDE SEQUENCE</scope>
    <source>
        <strain evidence="1">BCRC 34191</strain>
    </source>
</reference>
<name>A0ACC1JSL0_9FUNG</name>
<sequence>MAEELLVPALGSISFAIRQLDGEGARPRPESLLALKSLDSIEHIDEFQGSLLAMGLDVGLDHDRARSLLYNNRACINATIFRQKWVRRFDAYLRYADLRTYDLGTIRHLSVEFRAIRNELESATRDCCIALGLNRYNILAHYNRLLISWDSMRLELLLRILELSPLVGHSAAFPPAPEHDNNEPLLNRLRAEFGDLSYRMREVHSRFQSECELVRKE</sequence>
<comment type="caution">
    <text evidence="1">The sequence shown here is derived from an EMBL/GenBank/DDBJ whole genome shotgun (WGS) entry which is preliminary data.</text>
</comment>
<feature type="non-terminal residue" evidence="1">
    <location>
        <position position="217"/>
    </location>
</feature>
<evidence type="ECO:0000313" key="1">
    <source>
        <dbReference type="EMBL" id="KAJ2766425.1"/>
    </source>
</evidence>
<dbReference type="Proteomes" id="UP001140066">
    <property type="component" value="Unassembled WGS sequence"/>
</dbReference>